<dbReference type="InterPro" id="IPR013094">
    <property type="entry name" value="AB_hydrolase_3"/>
</dbReference>
<dbReference type="KEGG" id="sns:VC03_05590"/>
<dbReference type="EMBL" id="CP011280">
    <property type="protein sequence ID" value="AKC95946.1"/>
    <property type="molecule type" value="Genomic_DNA"/>
</dbReference>
<protein>
    <recommendedName>
        <fullName evidence="2">Alpha/beta hydrolase fold-3 domain-containing protein</fullName>
    </recommendedName>
</protein>
<keyword evidence="4" id="KW-1185">Reference proteome</keyword>
<dbReference type="GO" id="GO:0019433">
    <property type="term" value="P:triglyceride catabolic process"/>
    <property type="evidence" value="ECO:0007669"/>
    <property type="project" value="TreeGrafter"/>
</dbReference>
<dbReference type="Proteomes" id="UP000033103">
    <property type="component" value="Chromosome"/>
</dbReference>
<dbReference type="InterPro" id="IPR033140">
    <property type="entry name" value="Lipase_GDXG_put_SER_AS"/>
</dbReference>
<dbReference type="AlphaFoldDB" id="A0A0E3ZD05"/>
<dbReference type="PROSITE" id="PS01174">
    <property type="entry name" value="LIPASE_GDXG_SER"/>
    <property type="match status" value="1"/>
</dbReference>
<dbReference type="PATRIC" id="fig|1069640.6.peg.1109"/>
<dbReference type="STRING" id="187101.VC03_05590"/>
<dbReference type="Pfam" id="PF07859">
    <property type="entry name" value="Abhydrolase_3"/>
    <property type="match status" value="1"/>
</dbReference>
<name>A0A0E3ZD05_9FUSO</name>
<reference evidence="3 4" key="1">
    <citation type="journal article" date="2012" name="BMC Genomics">
        <title>Genomic sequence analysis and characterization of Sneathia amnii sp. nov.</title>
        <authorList>
            <consortium name="Vaginal Microbiome Consortium (additional members)"/>
            <person name="Harwich M.D.Jr."/>
            <person name="Serrano M.G."/>
            <person name="Fettweis J.M."/>
            <person name="Alves J.M."/>
            <person name="Reimers M.A."/>
            <person name="Buck G.A."/>
            <person name="Jefferson K.K."/>
        </authorList>
    </citation>
    <scope>NUCLEOTIDE SEQUENCE [LARGE SCALE GENOMIC DNA]</scope>
    <source>
        <strain evidence="3 4">SN35</strain>
    </source>
</reference>
<evidence type="ECO:0000313" key="3">
    <source>
        <dbReference type="EMBL" id="AKC95946.1"/>
    </source>
</evidence>
<sequence>MDIDEKMIKAFSNRVKKEYEEFVYEGINVSKIRSMVGGYSSIDLAPNIQVRKEKNVYIYSKGQTNRVIFSIHGGGFYAGDVTSIQNCNKYIANNTNIDVISIDYTLAPTKQYPYIMYEIYDTIRENIEKYGYTTVYISGDSAGAMLALDVVLLNPSIFSYVFMYYPVIQIEKRANWSIKEYNLKEPCTYAKASIMQLKYSIDTMKKLYLPKEYNKDSMYINLLNIKKEDFNKLPKILVVKAEYDYFNLDIDDFCNKFNIECIEYKGMGHGFLEILGYVDSAKEVLDETIKRIK</sequence>
<dbReference type="GO" id="GO:0004771">
    <property type="term" value="F:sterol ester esterase activity"/>
    <property type="evidence" value="ECO:0007669"/>
    <property type="project" value="TreeGrafter"/>
</dbReference>
<dbReference type="PANTHER" id="PTHR23025">
    <property type="entry name" value="TRIACYLGLYCEROL LIPASE"/>
    <property type="match status" value="1"/>
</dbReference>
<organism evidence="3 4">
    <name type="scientific">Sneathia vaginalis</name>
    <dbReference type="NCBI Taxonomy" id="187101"/>
    <lineage>
        <taxon>Bacteria</taxon>
        <taxon>Fusobacteriati</taxon>
        <taxon>Fusobacteriota</taxon>
        <taxon>Fusobacteriia</taxon>
        <taxon>Fusobacteriales</taxon>
        <taxon>Leptotrichiaceae</taxon>
        <taxon>Sneathia</taxon>
    </lineage>
</organism>
<dbReference type="OrthoDB" id="24847at2"/>
<feature type="active site" evidence="1">
    <location>
        <position position="141"/>
    </location>
</feature>
<gene>
    <name evidence="3" type="ORF">VC03_05590</name>
</gene>
<dbReference type="PANTHER" id="PTHR23025:SF3">
    <property type="entry name" value="HORMONE-SENSITIVE LIPASE"/>
    <property type="match status" value="1"/>
</dbReference>
<dbReference type="Gene3D" id="3.40.50.1820">
    <property type="entry name" value="alpha/beta hydrolase"/>
    <property type="match status" value="1"/>
</dbReference>
<dbReference type="RefSeq" id="WP_046329050.1">
    <property type="nucleotide sequence ID" value="NZ_CP011280.1"/>
</dbReference>
<dbReference type="SUPFAM" id="SSF53474">
    <property type="entry name" value="alpha/beta-Hydrolases"/>
    <property type="match status" value="1"/>
</dbReference>
<proteinExistence type="predicted"/>
<accession>A0A0E3ZD05</accession>
<dbReference type="GO" id="GO:0005829">
    <property type="term" value="C:cytosol"/>
    <property type="evidence" value="ECO:0007669"/>
    <property type="project" value="TreeGrafter"/>
</dbReference>
<dbReference type="GO" id="GO:0004806">
    <property type="term" value="F:triacylglycerol lipase activity"/>
    <property type="evidence" value="ECO:0007669"/>
    <property type="project" value="TreeGrafter"/>
</dbReference>
<dbReference type="HOGENOM" id="CLU_949630_0_0_0"/>
<evidence type="ECO:0000313" key="4">
    <source>
        <dbReference type="Proteomes" id="UP000033103"/>
    </source>
</evidence>
<evidence type="ECO:0000259" key="2">
    <source>
        <dbReference type="Pfam" id="PF07859"/>
    </source>
</evidence>
<feature type="domain" description="Alpha/beta hydrolase fold-3" evidence="2">
    <location>
        <begin position="69"/>
        <end position="272"/>
    </location>
</feature>
<dbReference type="InterPro" id="IPR029058">
    <property type="entry name" value="AB_hydrolase_fold"/>
</dbReference>
<evidence type="ECO:0000256" key="1">
    <source>
        <dbReference type="PROSITE-ProRule" id="PRU10038"/>
    </source>
</evidence>